<evidence type="ECO:0000256" key="2">
    <source>
        <dbReference type="ARBA" id="ARBA00005752"/>
    </source>
</evidence>
<dbReference type="GO" id="GO:0005829">
    <property type="term" value="C:cytosol"/>
    <property type="evidence" value="ECO:0007669"/>
    <property type="project" value="TreeGrafter"/>
</dbReference>
<dbReference type="InterPro" id="IPR014729">
    <property type="entry name" value="Rossmann-like_a/b/a_fold"/>
</dbReference>
<feature type="site" description="Important for beta-aspartyl-AMP intermediate formation" evidence="10">
    <location>
        <position position="371"/>
    </location>
</feature>
<evidence type="ECO:0000256" key="9">
    <source>
        <dbReference type="PIRSR" id="PIRSR001589-2"/>
    </source>
</evidence>
<dbReference type="Pfam" id="PF00733">
    <property type="entry name" value="Asn_synthase"/>
    <property type="match status" value="1"/>
</dbReference>
<dbReference type="EMBL" id="NGJN01000004">
    <property type="protein sequence ID" value="OZV68537.1"/>
    <property type="molecule type" value="Genomic_DNA"/>
</dbReference>
<evidence type="ECO:0000313" key="13">
    <source>
        <dbReference type="Proteomes" id="UP000216840"/>
    </source>
</evidence>
<dbReference type="PROSITE" id="PS51278">
    <property type="entry name" value="GATASE_TYPE_2"/>
    <property type="match status" value="1"/>
</dbReference>
<dbReference type="SUPFAM" id="SSF52402">
    <property type="entry name" value="Adenine nucleotide alpha hydrolases-like"/>
    <property type="match status" value="1"/>
</dbReference>
<dbReference type="PIRSF" id="PIRSF001589">
    <property type="entry name" value="Asn_synthetase_glu-h"/>
    <property type="match status" value="1"/>
</dbReference>
<gene>
    <name evidence="12" type="ORF">CA834_08670</name>
</gene>
<comment type="similarity">
    <text evidence="2">Belongs to the asparagine synthetase family.</text>
</comment>
<dbReference type="InterPro" id="IPR001962">
    <property type="entry name" value="Asn_synthase"/>
</dbReference>
<keyword evidence="5 9" id="KW-0067">ATP-binding</keyword>
<evidence type="ECO:0000256" key="4">
    <source>
        <dbReference type="ARBA" id="ARBA00022741"/>
    </source>
</evidence>
<dbReference type="CDD" id="cd01991">
    <property type="entry name" value="Asn_synthase_B_C"/>
    <property type="match status" value="1"/>
</dbReference>
<dbReference type="SUPFAM" id="SSF56235">
    <property type="entry name" value="N-terminal nucleophile aminohydrolases (Ntn hydrolases)"/>
    <property type="match status" value="1"/>
</dbReference>
<evidence type="ECO:0000256" key="7">
    <source>
        <dbReference type="ARBA" id="ARBA00048741"/>
    </source>
</evidence>
<dbReference type="AlphaFoldDB" id="A0A265UTY1"/>
<dbReference type="OrthoDB" id="9763290at2"/>
<evidence type="ECO:0000256" key="5">
    <source>
        <dbReference type="ARBA" id="ARBA00022840"/>
    </source>
</evidence>
<keyword evidence="6 8" id="KW-0315">Glutamine amidotransferase</keyword>
<evidence type="ECO:0000256" key="6">
    <source>
        <dbReference type="ARBA" id="ARBA00022962"/>
    </source>
</evidence>
<evidence type="ECO:0000256" key="10">
    <source>
        <dbReference type="PIRSR" id="PIRSR001589-3"/>
    </source>
</evidence>
<dbReference type="GO" id="GO:0004066">
    <property type="term" value="F:asparagine synthase (glutamine-hydrolyzing) activity"/>
    <property type="evidence" value="ECO:0007669"/>
    <property type="project" value="UniProtKB-EC"/>
</dbReference>
<dbReference type="Pfam" id="PF13537">
    <property type="entry name" value="GATase_7"/>
    <property type="match status" value="1"/>
</dbReference>
<feature type="binding site" evidence="9">
    <location>
        <position position="106"/>
    </location>
    <ligand>
        <name>L-glutamine</name>
        <dbReference type="ChEBI" id="CHEBI:58359"/>
    </ligand>
</feature>
<reference evidence="12 13" key="1">
    <citation type="submission" date="2017-05" db="EMBL/GenBank/DDBJ databases">
        <title>The draft genome sequence of Idiomarina salinarum WNB302.</title>
        <authorList>
            <person name="Sun Y."/>
            <person name="Chen B."/>
            <person name="Du Z."/>
        </authorList>
    </citation>
    <scope>NUCLEOTIDE SEQUENCE [LARGE SCALE GENOMIC DNA]</scope>
    <source>
        <strain evidence="12 13">WNB302</strain>
    </source>
</reference>
<dbReference type="Gene3D" id="3.40.50.620">
    <property type="entry name" value="HUPs"/>
    <property type="match status" value="2"/>
</dbReference>
<feature type="active site" description="For GATase activity" evidence="8">
    <location>
        <position position="2"/>
    </location>
</feature>
<organism evidence="12 13">
    <name type="scientific">Winogradskyella aurantia</name>
    <dbReference type="NCBI Taxonomy" id="1915063"/>
    <lineage>
        <taxon>Bacteria</taxon>
        <taxon>Pseudomonadati</taxon>
        <taxon>Bacteroidota</taxon>
        <taxon>Flavobacteriia</taxon>
        <taxon>Flavobacteriales</taxon>
        <taxon>Flavobacteriaceae</taxon>
        <taxon>Winogradskyella</taxon>
    </lineage>
</organism>
<dbReference type="EC" id="6.3.5.4" evidence="3"/>
<comment type="pathway">
    <text evidence="1">Amino-acid biosynthesis; L-asparagine biosynthesis; L-asparagine from L-aspartate (L-Gln route): step 1/1.</text>
</comment>
<dbReference type="GO" id="GO:0005524">
    <property type="term" value="F:ATP binding"/>
    <property type="evidence" value="ECO:0007669"/>
    <property type="project" value="UniProtKB-KW"/>
</dbReference>
<comment type="caution">
    <text evidence="12">The sequence shown here is derived from an EMBL/GenBank/DDBJ whole genome shotgun (WGS) entry which is preliminary data.</text>
</comment>
<dbReference type="InterPro" id="IPR017932">
    <property type="entry name" value="GATase_2_dom"/>
</dbReference>
<dbReference type="InterPro" id="IPR006426">
    <property type="entry name" value="Asn_synth_AEB"/>
</dbReference>
<evidence type="ECO:0000256" key="8">
    <source>
        <dbReference type="PIRSR" id="PIRSR001589-1"/>
    </source>
</evidence>
<dbReference type="InterPro" id="IPR029055">
    <property type="entry name" value="Ntn_hydrolases_N"/>
</dbReference>
<evidence type="ECO:0000259" key="11">
    <source>
        <dbReference type="PROSITE" id="PS51278"/>
    </source>
</evidence>
<keyword evidence="4 9" id="KW-0547">Nucleotide-binding</keyword>
<accession>A0A265UTY1</accession>
<dbReference type="PANTHER" id="PTHR43284:SF1">
    <property type="entry name" value="ASPARAGINE SYNTHETASE"/>
    <property type="match status" value="1"/>
</dbReference>
<comment type="catalytic activity">
    <reaction evidence="7">
        <text>L-aspartate + L-glutamine + ATP + H2O = L-asparagine + L-glutamate + AMP + diphosphate + H(+)</text>
        <dbReference type="Rhea" id="RHEA:12228"/>
        <dbReference type="ChEBI" id="CHEBI:15377"/>
        <dbReference type="ChEBI" id="CHEBI:15378"/>
        <dbReference type="ChEBI" id="CHEBI:29985"/>
        <dbReference type="ChEBI" id="CHEBI:29991"/>
        <dbReference type="ChEBI" id="CHEBI:30616"/>
        <dbReference type="ChEBI" id="CHEBI:33019"/>
        <dbReference type="ChEBI" id="CHEBI:58048"/>
        <dbReference type="ChEBI" id="CHEBI:58359"/>
        <dbReference type="ChEBI" id="CHEBI:456215"/>
        <dbReference type="EC" id="6.3.5.4"/>
    </reaction>
</comment>
<feature type="domain" description="Glutamine amidotransferase type-2" evidence="11">
    <location>
        <begin position="2"/>
        <end position="219"/>
    </location>
</feature>
<dbReference type="PANTHER" id="PTHR43284">
    <property type="entry name" value="ASPARAGINE SYNTHETASE (GLUTAMINE-HYDROLYZING)"/>
    <property type="match status" value="1"/>
</dbReference>
<dbReference type="Proteomes" id="UP000216840">
    <property type="component" value="Unassembled WGS sequence"/>
</dbReference>
<keyword evidence="8" id="KW-0061">Asparagine biosynthesis</keyword>
<evidence type="ECO:0000256" key="1">
    <source>
        <dbReference type="ARBA" id="ARBA00005187"/>
    </source>
</evidence>
<protein>
    <recommendedName>
        <fullName evidence="3">asparagine synthase (glutamine-hydrolyzing)</fullName>
        <ecNumber evidence="3">6.3.5.4</ecNumber>
    </recommendedName>
</protein>
<dbReference type="GO" id="GO:0006529">
    <property type="term" value="P:asparagine biosynthetic process"/>
    <property type="evidence" value="ECO:0007669"/>
    <property type="project" value="UniProtKB-KW"/>
</dbReference>
<dbReference type="Gene3D" id="3.60.20.10">
    <property type="entry name" value="Glutamine Phosphoribosylpyrophosphate, subunit 1, domain 1"/>
    <property type="match status" value="1"/>
</dbReference>
<keyword evidence="13" id="KW-1185">Reference proteome</keyword>
<dbReference type="InterPro" id="IPR051786">
    <property type="entry name" value="ASN_synthetase/amidase"/>
</dbReference>
<sequence>MCGINGIIERSKAATRNQLNEVLNQMNNLIIHRGPDEDGIFSEQNGSFSIGMAMRRLSIIDLSSGKQPIFSDDKQIVIVFNGEIYNYRILKSKLEAEGAVFNTTSDTEVILKAYEKYGIESFKWLDGMYGFSIYDKHKNKLFIARDFFGEKPLYYMQNAETFIWASELKSIVNTINFRPTISKKGLNLYFRLTYIPAPYTIYEGIKKLKANHYIDYDLSSHETAIHKINEEPKPKVQDISFEDAKAKTKQLVYNSVNSRSIADVGLGTFLSGGVDSSIISLCLSQTTEKKIDTFSIGFKKASYDETDKSRVVAKMIDSNHHEFIIDEEDLKNNIHDILVNFDEPFSDTAALPTHLLSEKTREHVTVALTGDGGDEVFGGYNKYYIGKMNKKYTTVVPKGLHKTILSLSNKYLINKDDSRGRKFQINKLLNAISYNGDFYWDIISLANTNEQLKEIISQDYLEDNLFQDYKDVLGNRKIESLTDFRLVDKILSLEGGMLAKVDRTSMMTSLECRAPFLNKDIWEFTNTLPESYLMNGWNKKYILKEAFRSQFPDEFLEKSKSGFGSPTGDWLRQSLRKELESYIEPELLKQQGIFKIDVITKLVRDHLDNKKDSTFRVWSYYCFQKWYKFNYLKKES</sequence>
<dbReference type="RefSeq" id="WP_094968302.1">
    <property type="nucleotide sequence ID" value="NZ_NGJN01000004.1"/>
</dbReference>
<dbReference type="NCBIfam" id="TIGR01536">
    <property type="entry name" value="asn_synth_AEB"/>
    <property type="match status" value="1"/>
</dbReference>
<dbReference type="InterPro" id="IPR033738">
    <property type="entry name" value="AsnB_N"/>
</dbReference>
<keyword evidence="8" id="KW-0028">Amino-acid biosynthesis</keyword>
<feature type="binding site" evidence="9">
    <location>
        <position position="296"/>
    </location>
    <ligand>
        <name>ATP</name>
        <dbReference type="ChEBI" id="CHEBI:30616"/>
    </ligand>
</feature>
<evidence type="ECO:0000256" key="3">
    <source>
        <dbReference type="ARBA" id="ARBA00012737"/>
    </source>
</evidence>
<evidence type="ECO:0000313" key="12">
    <source>
        <dbReference type="EMBL" id="OZV68537.1"/>
    </source>
</evidence>
<dbReference type="CDD" id="cd00712">
    <property type="entry name" value="AsnB"/>
    <property type="match status" value="1"/>
</dbReference>
<name>A0A265UTY1_9FLAO</name>
<proteinExistence type="inferred from homology"/>